<comment type="caution">
    <text evidence="2">The sequence shown here is derived from an EMBL/GenBank/DDBJ whole genome shotgun (WGS) entry which is preliminary data.</text>
</comment>
<reference evidence="2 3" key="1">
    <citation type="submission" date="2024-09" db="EMBL/GenBank/DDBJ databases">
        <title>Chromosome-scale assembly of Riccia fluitans.</title>
        <authorList>
            <person name="Paukszto L."/>
            <person name="Sawicki J."/>
            <person name="Karawczyk K."/>
            <person name="Piernik-Szablinska J."/>
            <person name="Szczecinska M."/>
            <person name="Mazdziarz M."/>
        </authorList>
    </citation>
    <scope>NUCLEOTIDE SEQUENCE [LARGE SCALE GENOMIC DNA]</scope>
    <source>
        <strain evidence="2">Rf_01</strain>
        <tissue evidence="2">Aerial parts of the thallus</tissue>
    </source>
</reference>
<feature type="region of interest" description="Disordered" evidence="1">
    <location>
        <begin position="1"/>
        <end position="73"/>
    </location>
</feature>
<feature type="compositionally biased region" description="Basic and acidic residues" evidence="1">
    <location>
        <begin position="18"/>
        <end position="35"/>
    </location>
</feature>
<dbReference type="Proteomes" id="UP001605036">
    <property type="component" value="Unassembled WGS sequence"/>
</dbReference>
<name>A0ABD1YQX0_9MARC</name>
<dbReference type="AlphaFoldDB" id="A0ABD1YQX0"/>
<dbReference type="EMBL" id="JBHFFA010000003">
    <property type="protein sequence ID" value="KAL2633169.1"/>
    <property type="molecule type" value="Genomic_DNA"/>
</dbReference>
<sequence>MGESQPPDILDVPEVPEIPEKPAALEKVEVVPSKEDEGESVLKSKPAKSKPVSKEKEKKKLGSSPTYQEKHSKNVDSWLGKDFVPVIQALGKAGLKVIPEYWRRRGCYKILVDLVLKKAEQTTTLTDMLVSRMS</sequence>
<protein>
    <submittedName>
        <fullName evidence="2">Uncharacterized protein</fullName>
    </submittedName>
</protein>
<gene>
    <name evidence="2" type="ORF">R1flu_004648</name>
</gene>
<accession>A0ABD1YQX0</accession>
<evidence type="ECO:0000313" key="2">
    <source>
        <dbReference type="EMBL" id="KAL2633169.1"/>
    </source>
</evidence>
<organism evidence="2 3">
    <name type="scientific">Riccia fluitans</name>
    <dbReference type="NCBI Taxonomy" id="41844"/>
    <lineage>
        <taxon>Eukaryota</taxon>
        <taxon>Viridiplantae</taxon>
        <taxon>Streptophyta</taxon>
        <taxon>Embryophyta</taxon>
        <taxon>Marchantiophyta</taxon>
        <taxon>Marchantiopsida</taxon>
        <taxon>Marchantiidae</taxon>
        <taxon>Marchantiales</taxon>
        <taxon>Ricciaceae</taxon>
        <taxon>Riccia</taxon>
    </lineage>
</organism>
<proteinExistence type="predicted"/>
<keyword evidence="3" id="KW-1185">Reference proteome</keyword>
<evidence type="ECO:0000256" key="1">
    <source>
        <dbReference type="SAM" id="MobiDB-lite"/>
    </source>
</evidence>
<evidence type="ECO:0000313" key="3">
    <source>
        <dbReference type="Proteomes" id="UP001605036"/>
    </source>
</evidence>